<dbReference type="PROSITE" id="PS50943">
    <property type="entry name" value="HTH_CROC1"/>
    <property type="match status" value="1"/>
</dbReference>
<protein>
    <submittedName>
        <fullName evidence="3">Helix-turn-helix XRE-family transcriptional regulators</fullName>
    </submittedName>
</protein>
<proteinExistence type="predicted"/>
<dbReference type="InterPro" id="IPR010982">
    <property type="entry name" value="Lambda_DNA-bd_dom_sf"/>
</dbReference>
<keyword evidence="4" id="KW-1185">Reference proteome</keyword>
<dbReference type="CDD" id="cd00093">
    <property type="entry name" value="HTH_XRE"/>
    <property type="match status" value="1"/>
</dbReference>
<comment type="caution">
    <text evidence="3">The sequence shown here is derived from an EMBL/GenBank/DDBJ whole genome shotgun (WGS) entry which is preliminary data.</text>
</comment>
<dbReference type="EMBL" id="BGZN01000176">
    <property type="protein sequence ID" value="GBR75164.1"/>
    <property type="molecule type" value="Genomic_DNA"/>
</dbReference>
<dbReference type="SMART" id="SM00530">
    <property type="entry name" value="HTH_XRE"/>
    <property type="match status" value="1"/>
</dbReference>
<reference evidence="3 4" key="1">
    <citation type="journal article" date="2019" name="ISME J.">
        <title>Genome analyses of uncultured TG2/ZB3 bacteria in 'Margulisbacteria' specifically attached to ectosymbiotic spirochetes of protists in the termite gut.</title>
        <authorList>
            <person name="Utami Y.D."/>
            <person name="Kuwahara H."/>
            <person name="Igai K."/>
            <person name="Murakami T."/>
            <person name="Sugaya K."/>
            <person name="Morikawa T."/>
            <person name="Nagura Y."/>
            <person name="Yuki M."/>
            <person name="Deevong P."/>
            <person name="Inoue T."/>
            <person name="Kihara K."/>
            <person name="Lo N."/>
            <person name="Yamada A."/>
            <person name="Ohkuma M."/>
            <person name="Hongoh Y."/>
        </authorList>
    </citation>
    <scope>NUCLEOTIDE SEQUENCE [LARGE SCALE GENOMIC DNA]</scope>
    <source>
        <strain evidence="3">NkOx7-01</strain>
    </source>
</reference>
<accession>A0A388TEQ7</accession>
<dbReference type="GO" id="GO:0003700">
    <property type="term" value="F:DNA-binding transcription factor activity"/>
    <property type="evidence" value="ECO:0007669"/>
    <property type="project" value="TreeGrafter"/>
</dbReference>
<evidence type="ECO:0000256" key="1">
    <source>
        <dbReference type="ARBA" id="ARBA00023125"/>
    </source>
</evidence>
<dbReference type="PANTHER" id="PTHR46797:SF1">
    <property type="entry name" value="METHYLPHOSPHONATE SYNTHASE"/>
    <property type="match status" value="1"/>
</dbReference>
<evidence type="ECO:0000313" key="4">
    <source>
        <dbReference type="Proteomes" id="UP000269352"/>
    </source>
</evidence>
<keyword evidence="1" id="KW-0238">DNA-binding</keyword>
<dbReference type="Proteomes" id="UP000269352">
    <property type="component" value="Unassembled WGS sequence"/>
</dbReference>
<dbReference type="Gene3D" id="1.10.260.40">
    <property type="entry name" value="lambda repressor-like DNA-binding domains"/>
    <property type="match status" value="1"/>
</dbReference>
<evidence type="ECO:0000259" key="2">
    <source>
        <dbReference type="PROSITE" id="PS50943"/>
    </source>
</evidence>
<feature type="domain" description="HTH cro/C1-type" evidence="2">
    <location>
        <begin position="13"/>
        <end position="68"/>
    </location>
</feature>
<dbReference type="PANTHER" id="PTHR46797">
    <property type="entry name" value="HTH-TYPE TRANSCRIPTIONAL REGULATOR"/>
    <property type="match status" value="1"/>
</dbReference>
<name>A0A388TEQ7_TERA1</name>
<gene>
    <name evidence="3" type="ORF">NO1_2202</name>
</gene>
<dbReference type="InterPro" id="IPR050807">
    <property type="entry name" value="TransReg_Diox_bact_type"/>
</dbReference>
<organism evidence="3 4">
    <name type="scientific">Termititenax aidoneus</name>
    <dbReference type="NCBI Taxonomy" id="2218524"/>
    <lineage>
        <taxon>Bacteria</taxon>
        <taxon>Bacillati</taxon>
        <taxon>Candidatus Margulisiibacteriota</taxon>
        <taxon>Candidatus Termititenacia</taxon>
        <taxon>Candidatus Termititenacales</taxon>
        <taxon>Candidatus Termititenacaceae</taxon>
        <taxon>Candidatus Termititenax</taxon>
    </lineage>
</organism>
<dbReference type="SUPFAM" id="SSF47413">
    <property type="entry name" value="lambda repressor-like DNA-binding domains"/>
    <property type="match status" value="1"/>
</dbReference>
<evidence type="ECO:0000313" key="3">
    <source>
        <dbReference type="EMBL" id="GBR75164.1"/>
    </source>
</evidence>
<dbReference type="GO" id="GO:0005829">
    <property type="term" value="C:cytosol"/>
    <property type="evidence" value="ECO:0007669"/>
    <property type="project" value="TreeGrafter"/>
</dbReference>
<dbReference type="Pfam" id="PF01381">
    <property type="entry name" value="HTH_3"/>
    <property type="match status" value="1"/>
</dbReference>
<dbReference type="InterPro" id="IPR001387">
    <property type="entry name" value="Cro/C1-type_HTH"/>
</dbReference>
<dbReference type="GO" id="GO:0003677">
    <property type="term" value="F:DNA binding"/>
    <property type="evidence" value="ECO:0007669"/>
    <property type="project" value="UniProtKB-KW"/>
</dbReference>
<dbReference type="AlphaFoldDB" id="A0A388TEQ7"/>
<sequence>MSDNLLAHIGGTIRTLRQAQKKSLEEIAFEANISYFYLSQIEHGQRNMTIKALYQIASALGVKPFSLLPENRISNAPQNKTNILKTLKQLTTQIKAL</sequence>